<keyword evidence="8" id="KW-0067">ATP-binding</keyword>
<evidence type="ECO:0000313" key="15">
    <source>
        <dbReference type="EMBL" id="KIO46217.1"/>
    </source>
</evidence>
<dbReference type="GO" id="GO:0046656">
    <property type="term" value="P:folic acid biosynthetic process"/>
    <property type="evidence" value="ECO:0007669"/>
    <property type="project" value="UniProtKB-KW"/>
</dbReference>
<dbReference type="InterPro" id="IPR035907">
    <property type="entry name" value="Hppk_sf"/>
</dbReference>
<dbReference type="CDD" id="cd00483">
    <property type="entry name" value="HPPK"/>
    <property type="match status" value="1"/>
</dbReference>
<feature type="domain" description="7,8-dihydro-6-hydroxymethylpterin-pyrophosphokinase" evidence="13">
    <location>
        <begin position="5"/>
        <end position="131"/>
    </location>
</feature>
<dbReference type="Pfam" id="PF01288">
    <property type="entry name" value="HPPK"/>
    <property type="match status" value="1"/>
</dbReference>
<dbReference type="GO" id="GO:0005524">
    <property type="term" value="F:ATP binding"/>
    <property type="evidence" value="ECO:0007669"/>
    <property type="project" value="UniProtKB-KW"/>
</dbReference>
<keyword evidence="6" id="KW-0547">Nucleotide-binding</keyword>
<evidence type="ECO:0000256" key="11">
    <source>
        <dbReference type="ARBA" id="ARBA00029766"/>
    </source>
</evidence>
<dbReference type="GO" id="GO:0003848">
    <property type="term" value="F:2-amino-4-hydroxy-6-hydroxymethyldihydropteridine diphosphokinase activity"/>
    <property type="evidence" value="ECO:0007669"/>
    <property type="project" value="UniProtKB-EC"/>
</dbReference>
<dbReference type="Proteomes" id="UP000031937">
    <property type="component" value="Unassembled WGS sequence"/>
</dbReference>
<dbReference type="Gene3D" id="3.30.70.560">
    <property type="entry name" value="7,8-Dihydro-6-hydroxymethylpterin-pyrophosphokinase HPPK"/>
    <property type="match status" value="1"/>
</dbReference>
<keyword evidence="9" id="KW-0289">Folate biosynthesis</keyword>
<dbReference type="OrthoDB" id="9808041at2"/>
<evidence type="ECO:0000256" key="6">
    <source>
        <dbReference type="ARBA" id="ARBA00022741"/>
    </source>
</evidence>
<dbReference type="GO" id="GO:0016301">
    <property type="term" value="F:kinase activity"/>
    <property type="evidence" value="ECO:0007669"/>
    <property type="project" value="UniProtKB-KW"/>
</dbReference>
<evidence type="ECO:0000256" key="8">
    <source>
        <dbReference type="ARBA" id="ARBA00022840"/>
    </source>
</evidence>
<protein>
    <recommendedName>
        <fullName evidence="4">2-amino-4-hydroxy-6-hydroxymethyldihydropteridine pyrophosphokinase</fullName>
        <ecNumber evidence="3">2.7.6.3</ecNumber>
    </recommendedName>
    <alternativeName>
        <fullName evidence="11">6-hydroxymethyl-7,8-dihydropterin pyrophosphokinase</fullName>
    </alternativeName>
    <alternativeName>
        <fullName evidence="12">7,8-dihydro-6-hydroxymethylpterin-pyrophosphokinase</fullName>
    </alternativeName>
</protein>
<evidence type="ECO:0000313" key="17">
    <source>
        <dbReference type="Proteomes" id="UP000031980"/>
    </source>
</evidence>
<evidence type="ECO:0000256" key="9">
    <source>
        <dbReference type="ARBA" id="ARBA00022909"/>
    </source>
</evidence>
<reference evidence="15 16" key="2">
    <citation type="submission" date="2014-07" db="EMBL/GenBank/DDBJ databases">
        <title>Porphyromonadaceae bacterium OUH 334697 = ATCC BAA-2682 = DSM 28341 draft genome.</title>
        <authorList>
            <person name="Sydenham T.V."/>
            <person name="Hasman H."/>
            <person name="Justesen U.S."/>
        </authorList>
    </citation>
    <scope>NUCLEOTIDE SEQUENCE [LARGE SCALE GENOMIC DNA]</scope>
    <source>
        <strain evidence="15 16">OUH 334697</strain>
    </source>
</reference>
<evidence type="ECO:0000256" key="5">
    <source>
        <dbReference type="ARBA" id="ARBA00022679"/>
    </source>
</evidence>
<dbReference type="PANTHER" id="PTHR43071:SF1">
    <property type="entry name" value="2-AMINO-4-HYDROXY-6-HYDROXYMETHYLDIHYDROPTERIDINE PYROPHOSPHOKINASE"/>
    <property type="match status" value="1"/>
</dbReference>
<dbReference type="SUPFAM" id="SSF55083">
    <property type="entry name" value="6-hydroxymethyl-7,8-dihydropterin pyrophosphokinase, HPPK"/>
    <property type="match status" value="1"/>
</dbReference>
<dbReference type="UniPathway" id="UPA00077">
    <property type="reaction ID" value="UER00155"/>
</dbReference>
<comment type="caution">
    <text evidence="14">The sequence shown here is derived from an EMBL/GenBank/DDBJ whole genome shotgun (WGS) entry which is preliminary data.</text>
</comment>
<dbReference type="EMBL" id="JPIT01000016">
    <property type="protein sequence ID" value="KIO46217.1"/>
    <property type="molecule type" value="Genomic_DNA"/>
</dbReference>
<dbReference type="RefSeq" id="WP_041502832.1">
    <property type="nucleotide sequence ID" value="NZ_JPIT01000016.1"/>
</dbReference>
<comment type="function">
    <text evidence="10">Catalyzes the transfer of pyrophosphate from adenosine triphosphate (ATP) to 6-hydroxymethyl-7,8-dihydropterin, an enzymatic step in folate biosynthesis pathway.</text>
</comment>
<accession>A0A0C3RDQ3</accession>
<keyword evidence="5" id="KW-0808">Transferase</keyword>
<evidence type="ECO:0000256" key="3">
    <source>
        <dbReference type="ARBA" id="ARBA00013253"/>
    </source>
</evidence>
<organism evidence="14 17">
    <name type="scientific">Sanguibacteroides justesenii</name>
    <dbReference type="NCBI Taxonomy" id="1547597"/>
    <lineage>
        <taxon>Bacteria</taxon>
        <taxon>Pseudomonadati</taxon>
        <taxon>Bacteroidota</taxon>
        <taxon>Bacteroidia</taxon>
        <taxon>Bacteroidales</taxon>
        <taxon>Porphyromonadaceae</taxon>
        <taxon>Sanguibacteroides</taxon>
    </lineage>
</organism>
<dbReference type="EC" id="2.7.6.3" evidence="3"/>
<dbReference type="NCBIfam" id="TIGR01498">
    <property type="entry name" value="folK"/>
    <property type="match status" value="1"/>
</dbReference>
<dbReference type="PANTHER" id="PTHR43071">
    <property type="entry name" value="2-AMINO-4-HYDROXY-6-HYDROXYMETHYLDIHYDROPTERIDINE PYROPHOSPHOKINASE"/>
    <property type="match status" value="1"/>
</dbReference>
<evidence type="ECO:0000256" key="7">
    <source>
        <dbReference type="ARBA" id="ARBA00022777"/>
    </source>
</evidence>
<evidence type="ECO:0000256" key="12">
    <source>
        <dbReference type="ARBA" id="ARBA00033413"/>
    </source>
</evidence>
<keyword evidence="7 14" id="KW-0418">Kinase</keyword>
<keyword evidence="17" id="KW-1185">Reference proteome</keyword>
<comment type="pathway">
    <text evidence="1">Cofactor biosynthesis; tetrahydrofolate biosynthesis; 2-amino-4-hydroxy-6-hydroxymethyl-7,8-dihydropteridine diphosphate from 7,8-dihydroneopterin triphosphate: step 4/4.</text>
</comment>
<dbReference type="GO" id="GO:0046654">
    <property type="term" value="P:tetrahydrofolate biosynthetic process"/>
    <property type="evidence" value="ECO:0007669"/>
    <property type="project" value="UniProtKB-UniPathway"/>
</dbReference>
<reference evidence="14 17" key="1">
    <citation type="submission" date="2014-07" db="EMBL/GenBank/DDBJ databases">
        <title>Porphyromonadaceae bacterium OUH 308042 = ATCC BAA-2681 = DSM 28342 draft genome.</title>
        <authorList>
            <person name="Sydenham T.V."/>
            <person name="Hasman H."/>
            <person name="Justensen U.S."/>
        </authorList>
    </citation>
    <scope>NUCLEOTIDE SEQUENCE [LARGE SCALE GENOMIC DNA]</scope>
    <source>
        <strain evidence="14 17">OUH 308042</strain>
    </source>
</reference>
<dbReference type="EMBL" id="JPIU01000049">
    <property type="protein sequence ID" value="KIO42959.1"/>
    <property type="molecule type" value="Genomic_DNA"/>
</dbReference>
<evidence type="ECO:0000256" key="1">
    <source>
        <dbReference type="ARBA" id="ARBA00005051"/>
    </source>
</evidence>
<evidence type="ECO:0000256" key="10">
    <source>
        <dbReference type="ARBA" id="ARBA00029409"/>
    </source>
</evidence>
<name>A0A0C3RDQ3_9PORP</name>
<evidence type="ECO:0000313" key="16">
    <source>
        <dbReference type="Proteomes" id="UP000031937"/>
    </source>
</evidence>
<sequence length="160" mass="18272">MEVTLIFGSNMGDRKAVIQEAMRLMEEIGKIRSISSLYETAPWGFESPDTFYNQAALYSTCLSAENVLKKCMETEKILGRKRTSSRYCSRTIDIDILFYDSCIIHTPDLVIPHPRITERNFVLTPLNEIIPDFIHPLTGKKISEHFAECPDSLLVLKREG</sequence>
<proteinExistence type="inferred from homology"/>
<dbReference type="Proteomes" id="UP000031980">
    <property type="component" value="Unassembled WGS sequence"/>
</dbReference>
<evidence type="ECO:0000259" key="13">
    <source>
        <dbReference type="Pfam" id="PF01288"/>
    </source>
</evidence>
<gene>
    <name evidence="14" type="ORF">BA92_13965</name>
    <name evidence="15" type="ORF">IE90_05310</name>
</gene>
<comment type="similarity">
    <text evidence="2">Belongs to the HPPK family.</text>
</comment>
<evidence type="ECO:0000256" key="4">
    <source>
        <dbReference type="ARBA" id="ARBA00016218"/>
    </source>
</evidence>
<dbReference type="AlphaFoldDB" id="A0A0C3RDQ3"/>
<evidence type="ECO:0000256" key="2">
    <source>
        <dbReference type="ARBA" id="ARBA00005810"/>
    </source>
</evidence>
<dbReference type="InterPro" id="IPR000550">
    <property type="entry name" value="Hppk"/>
</dbReference>
<evidence type="ECO:0000313" key="14">
    <source>
        <dbReference type="EMBL" id="KIO42959.1"/>
    </source>
</evidence>